<protein>
    <recommendedName>
        <fullName evidence="2">Myotubularin phosphatase domain-containing protein</fullName>
    </recommendedName>
</protein>
<evidence type="ECO:0000259" key="2">
    <source>
        <dbReference type="PROSITE" id="PS51339"/>
    </source>
</evidence>
<dbReference type="Gene3D" id="2.30.29.30">
    <property type="entry name" value="Pleckstrin-homology domain (PH domain)/Phosphotyrosine-binding domain (PTB)"/>
    <property type="match status" value="1"/>
</dbReference>
<dbReference type="AlphaFoldDB" id="A0A1Y1LLW6"/>
<feature type="domain" description="Myotubularin phosphatase" evidence="2">
    <location>
        <begin position="189"/>
        <end position="543"/>
    </location>
</feature>
<dbReference type="GO" id="GO:0005737">
    <property type="term" value="C:cytoplasm"/>
    <property type="evidence" value="ECO:0007669"/>
    <property type="project" value="TreeGrafter"/>
</dbReference>
<dbReference type="PROSITE" id="PS51339">
    <property type="entry name" value="PPASE_MYOTUBULARIN"/>
    <property type="match status" value="1"/>
</dbReference>
<dbReference type="SUPFAM" id="SSF52799">
    <property type="entry name" value="(Phosphotyrosine protein) phosphatases II"/>
    <property type="match status" value="1"/>
</dbReference>
<dbReference type="PANTHER" id="PTHR10807">
    <property type="entry name" value="MYOTUBULARIN-RELATED"/>
    <property type="match status" value="1"/>
</dbReference>
<dbReference type="PANTHER" id="PTHR10807:SF110">
    <property type="entry name" value="FI17948P1"/>
    <property type="match status" value="1"/>
</dbReference>
<dbReference type="CDD" id="cd14537">
    <property type="entry name" value="PTP-MTMR10-like"/>
    <property type="match status" value="1"/>
</dbReference>
<dbReference type="InterPro" id="IPR011993">
    <property type="entry name" value="PH-like_dom_sf"/>
</dbReference>
<proteinExistence type="inferred from homology"/>
<dbReference type="InterPro" id="IPR029021">
    <property type="entry name" value="Prot-tyrosine_phosphatase-like"/>
</dbReference>
<name>A0A1Y1LLW6_PHOPY</name>
<dbReference type="SUPFAM" id="SSF50729">
    <property type="entry name" value="PH domain-like"/>
    <property type="match status" value="1"/>
</dbReference>
<comment type="similarity">
    <text evidence="1">Belongs to the protein-tyrosine phosphatase family. Non-receptor class myotubularin subfamily.</text>
</comment>
<evidence type="ECO:0000256" key="1">
    <source>
        <dbReference type="ARBA" id="ARBA00007471"/>
    </source>
</evidence>
<dbReference type="GO" id="GO:0046856">
    <property type="term" value="P:phosphatidylinositol dephosphorylation"/>
    <property type="evidence" value="ECO:0007669"/>
    <property type="project" value="TreeGrafter"/>
</dbReference>
<dbReference type="InterPro" id="IPR010569">
    <property type="entry name" value="Myotubularin-like_Pase_dom"/>
</dbReference>
<dbReference type="Pfam" id="PF06602">
    <property type="entry name" value="Myotub-related"/>
    <property type="match status" value="2"/>
</dbReference>
<accession>A0A1Y1LLW6</accession>
<reference evidence="3" key="1">
    <citation type="journal article" date="2016" name="Sci. Rep.">
        <title>Molecular characterization of firefly nuptial gifts: a multi-omics approach sheds light on postcopulatory sexual selection.</title>
        <authorList>
            <person name="Al-Wathiqui N."/>
            <person name="Fallon T.R."/>
            <person name="South A."/>
            <person name="Weng J.K."/>
            <person name="Lewis S.M."/>
        </authorList>
    </citation>
    <scope>NUCLEOTIDE SEQUENCE</scope>
</reference>
<dbReference type="InterPro" id="IPR030564">
    <property type="entry name" value="Myotubularin"/>
</dbReference>
<sequence>MNDLRDTGFKSYILDEGSLESISLNDSHKTKLLDGEHLITEAPRVMMFSSLSDRKKGTLGILTVTTFKLSFVSANEKENEIIEEFCQNNLLLGPHEVCLTSIDTIYQLGERTKKRLVPGQNVSGKVKEILVICKNMRAFEFSFKFSDKDSGKSILNALLHHSCPKKHPLLFAYEYKEPYYRTLKDVRMFRNKEDWKRELQRTGCKNWRTSDINLNFHMSPLLPQTIVVPVSVTDSALNQAVEHFRNRCCPVWVWGTSDGVALVRMSDILPTITDRTQENIMLEHVRKSHSEKRQPYIMDLSRECPSPKEIQTSYLKLRELCIPDNIRTFKMQDFKFYGLLDNTKWLLYGSICLTKALEGAQQLCRPNPVTVVLQENNGQDMNCIISCLIQIYLDPYWRTVSGFQTLIQKEWVALGHPFTSRHCLVAYHEAEPAPLFLLFLDCVWQLIQQFPTAFQFTETYLTTLWDSAHISIFDTFLFNSEHDRYLAQTGQTPLVLRSVWDWKEQFMEKDIALFCNPLYNDAYTQSIKPHTAVAFLDIWNQCYSRWLPDLEIRNGGKPPMDLCIRLISSDIHLLRQKLLSGDVNGTTVNGSQEENLSLLKKVNSFFPFSRNHGQIAGLLPINNPLLSGDTLDTQSILNHAAAND</sequence>
<dbReference type="EMBL" id="GEZM01054918">
    <property type="protein sequence ID" value="JAV73340.1"/>
    <property type="molecule type" value="Transcribed_RNA"/>
</dbReference>
<dbReference type="GO" id="GO:0016020">
    <property type="term" value="C:membrane"/>
    <property type="evidence" value="ECO:0007669"/>
    <property type="project" value="TreeGrafter"/>
</dbReference>
<evidence type="ECO:0000313" key="3">
    <source>
        <dbReference type="EMBL" id="JAV73340.1"/>
    </source>
</evidence>
<organism evidence="3">
    <name type="scientific">Photinus pyralis</name>
    <name type="common">Common eastern firefly</name>
    <name type="synonym">Lampyris pyralis</name>
    <dbReference type="NCBI Taxonomy" id="7054"/>
    <lineage>
        <taxon>Eukaryota</taxon>
        <taxon>Metazoa</taxon>
        <taxon>Ecdysozoa</taxon>
        <taxon>Arthropoda</taxon>
        <taxon>Hexapoda</taxon>
        <taxon>Insecta</taxon>
        <taxon>Pterygota</taxon>
        <taxon>Neoptera</taxon>
        <taxon>Endopterygota</taxon>
        <taxon>Coleoptera</taxon>
        <taxon>Polyphaga</taxon>
        <taxon>Elateriformia</taxon>
        <taxon>Elateroidea</taxon>
        <taxon>Lampyridae</taxon>
        <taxon>Lampyrinae</taxon>
        <taxon>Photinus</taxon>
    </lineage>
</organism>